<dbReference type="InterPro" id="IPR003583">
    <property type="entry name" value="Hlx-hairpin-Hlx_DNA-bd_motif"/>
</dbReference>
<dbReference type="SMART" id="SM00278">
    <property type="entry name" value="HhH1"/>
    <property type="match status" value="2"/>
</dbReference>
<dbReference type="InterPro" id="IPR012340">
    <property type="entry name" value="NA-bd_OB-fold"/>
</dbReference>
<feature type="domain" description="Helix-hairpin-helix DNA-binding motif class 1" evidence="7">
    <location>
        <begin position="72"/>
        <end position="91"/>
    </location>
</feature>
<dbReference type="Pfam" id="PF14520">
    <property type="entry name" value="HHH_5"/>
    <property type="match status" value="1"/>
</dbReference>
<keyword evidence="8" id="KW-0378">Hydrolase</keyword>
<evidence type="ECO:0000259" key="7">
    <source>
        <dbReference type="SMART" id="SM00278"/>
    </source>
</evidence>
<dbReference type="Pfam" id="PF07499">
    <property type="entry name" value="RuvA_C"/>
    <property type="match status" value="1"/>
</dbReference>
<evidence type="ECO:0000256" key="4">
    <source>
        <dbReference type="ARBA" id="ARBA00023172"/>
    </source>
</evidence>
<feature type="domain" description="Helix-hairpin-helix DNA-binding motif class 1" evidence="7">
    <location>
        <begin position="107"/>
        <end position="126"/>
    </location>
</feature>
<keyword evidence="5 6" id="KW-0234">DNA repair</keyword>
<comment type="function">
    <text evidence="6">The RuvA-RuvB-RuvC complex processes Holliday junction (HJ) DNA during genetic recombination and DNA repair, while the RuvA-RuvB complex plays an important role in the rescue of blocked DNA replication forks via replication fork reversal (RFR). RuvA specifically binds to HJ cruciform DNA, conferring on it an open structure. The RuvB hexamer acts as an ATP-dependent pump, pulling dsDNA into and through the RuvAB complex. HJ branch migration allows RuvC to scan DNA until it finds its consensus sequence, where it cleaves and resolves the cruciform DNA.</text>
</comment>
<accession>A0ABP0EWG7</accession>
<keyword evidence="8" id="KW-0347">Helicase</keyword>
<comment type="caution">
    <text evidence="8">The sequence shown here is derived from an EMBL/GenBank/DDBJ whole genome shotgun (WGS) entry which is preliminary data.</text>
</comment>
<keyword evidence="3 6" id="KW-0238">DNA-binding</keyword>
<name>A0ABP0EWG7_9RICK</name>
<dbReference type="Gene3D" id="1.10.150.20">
    <property type="entry name" value="5' to 3' exonuclease, C-terminal subdomain"/>
    <property type="match status" value="1"/>
</dbReference>
<dbReference type="GO" id="GO:0016787">
    <property type="term" value="F:hydrolase activity"/>
    <property type="evidence" value="ECO:0007669"/>
    <property type="project" value="UniProtKB-KW"/>
</dbReference>
<evidence type="ECO:0000313" key="8">
    <source>
        <dbReference type="EMBL" id="CAK8163128.1"/>
    </source>
</evidence>
<reference evidence="8 9" key="1">
    <citation type="submission" date="2024-01" db="EMBL/GenBank/DDBJ databases">
        <authorList>
            <person name="Kunselman E."/>
        </authorList>
    </citation>
    <scope>NUCLEOTIDE SEQUENCE [LARGE SCALE GENOMIC DNA]</scope>
    <source>
        <strain evidence="8">2 abalone samples</strain>
    </source>
</reference>
<keyword evidence="8" id="KW-0067">ATP-binding</keyword>
<keyword evidence="4 6" id="KW-0233">DNA recombination</keyword>
<dbReference type="Gene3D" id="1.10.8.10">
    <property type="entry name" value="DNA helicase RuvA subunit, C-terminal domain"/>
    <property type="match status" value="1"/>
</dbReference>
<proteinExistence type="inferred from homology"/>
<dbReference type="InterPro" id="IPR036267">
    <property type="entry name" value="RuvA_C_sf"/>
</dbReference>
<dbReference type="Pfam" id="PF01330">
    <property type="entry name" value="RuvA_N"/>
    <property type="match status" value="1"/>
</dbReference>
<keyword evidence="9" id="KW-1185">Reference proteome</keyword>
<dbReference type="InterPro" id="IPR010994">
    <property type="entry name" value="RuvA_2-like"/>
</dbReference>
<dbReference type="CDD" id="cd14332">
    <property type="entry name" value="UBA_RuvA_C"/>
    <property type="match status" value="1"/>
</dbReference>
<gene>
    <name evidence="6 8" type="primary">ruvA</name>
    <name evidence="8" type="ORF">CAXC1_300019</name>
</gene>
<keyword evidence="8" id="KW-0547">Nucleotide-binding</keyword>
<dbReference type="RefSeq" id="WP_338364107.1">
    <property type="nucleotide sequence ID" value="NZ_CAWVOK010000023.1"/>
</dbReference>
<comment type="subunit">
    <text evidence="6">Homotetramer. Forms an RuvA(8)-RuvB(12)-Holliday junction (HJ) complex. HJ DNA is sandwiched between 2 RuvA tetramers; dsDNA enters through RuvA and exits via RuvB. An RuvB hexamer assembles on each DNA strand where it exits the tetramer. Each RuvB hexamer is contacted by two RuvA subunits (via domain III) on 2 adjacent RuvB subunits; this complex drives branch migration. In the full resolvosome a probable DNA-RuvA(4)-RuvB(12)-RuvC(2) complex forms which resolves the HJ.</text>
</comment>
<comment type="domain">
    <text evidence="6">Has three domains with a flexible linker between the domains II and III and assumes an 'L' shape. Domain III is highly mobile and contacts RuvB.</text>
</comment>
<dbReference type="InterPro" id="IPR011114">
    <property type="entry name" value="RuvA_C"/>
</dbReference>
<evidence type="ECO:0000313" key="9">
    <source>
        <dbReference type="Proteomes" id="UP001314181"/>
    </source>
</evidence>
<evidence type="ECO:0000256" key="5">
    <source>
        <dbReference type="ARBA" id="ARBA00023204"/>
    </source>
</evidence>
<dbReference type="InterPro" id="IPR000085">
    <property type="entry name" value="RuvA"/>
</dbReference>
<dbReference type="NCBIfam" id="TIGR00084">
    <property type="entry name" value="ruvA"/>
    <property type="match status" value="1"/>
</dbReference>
<dbReference type="Gene3D" id="2.40.50.140">
    <property type="entry name" value="Nucleic acid-binding proteins"/>
    <property type="match status" value="1"/>
</dbReference>
<dbReference type="InterPro" id="IPR013849">
    <property type="entry name" value="DNA_helicase_Holl-junc_RuvA_I"/>
</dbReference>
<dbReference type="SUPFAM" id="SSF47781">
    <property type="entry name" value="RuvA domain 2-like"/>
    <property type="match status" value="1"/>
</dbReference>
<comment type="caution">
    <text evidence="6">Lacks conserved residue(s) required for the propagation of feature annotation.</text>
</comment>
<keyword evidence="2 6" id="KW-0227">DNA damage</keyword>
<dbReference type="EMBL" id="CAWVOK010000023">
    <property type="protein sequence ID" value="CAK8163128.1"/>
    <property type="molecule type" value="Genomic_DNA"/>
</dbReference>
<evidence type="ECO:0000256" key="2">
    <source>
        <dbReference type="ARBA" id="ARBA00022763"/>
    </source>
</evidence>
<dbReference type="SUPFAM" id="SSF50249">
    <property type="entry name" value="Nucleic acid-binding proteins"/>
    <property type="match status" value="1"/>
</dbReference>
<keyword evidence="1 6" id="KW-0963">Cytoplasm</keyword>
<feature type="region of interest" description="Domain III" evidence="6">
    <location>
        <begin position="142"/>
        <end position="193"/>
    </location>
</feature>
<evidence type="ECO:0000256" key="3">
    <source>
        <dbReference type="ARBA" id="ARBA00023125"/>
    </source>
</evidence>
<comment type="similarity">
    <text evidence="6">Belongs to the RuvA family.</text>
</comment>
<evidence type="ECO:0000256" key="1">
    <source>
        <dbReference type="ARBA" id="ARBA00022490"/>
    </source>
</evidence>
<dbReference type="HAMAP" id="MF_00031">
    <property type="entry name" value="DNA_HJ_migration_RuvA"/>
    <property type="match status" value="1"/>
</dbReference>
<dbReference type="SUPFAM" id="SSF46929">
    <property type="entry name" value="DNA helicase RuvA subunit, C-terminal domain"/>
    <property type="match status" value="1"/>
</dbReference>
<sequence>MIGKLSGIVDSKLKDGIILQVLGIGFIVNITNKLSTKFKIAENISLFIECKFKEDSVNMFGFTSLQEKECFCQLTKVRGISGKYAMRIMNALSVDELAKAISSANITLLATIPGIGRKTASRLVSDIGDNMDLGFLNNITEHNNIVNDAVGALNSLGHSIADAQKVVQNIYNNNKSITLEELISKSLSMMSCS</sequence>
<protein>
    <recommendedName>
        <fullName evidence="6">Holliday junction branch migration complex subunit RuvA</fullName>
    </recommendedName>
</protein>
<evidence type="ECO:0000256" key="6">
    <source>
        <dbReference type="HAMAP-Rule" id="MF_00031"/>
    </source>
</evidence>
<organism evidence="8 9">
    <name type="scientific">Candidatus Xenohaliotis californiensis</name>
    <dbReference type="NCBI Taxonomy" id="84677"/>
    <lineage>
        <taxon>Bacteria</taxon>
        <taxon>Pseudomonadati</taxon>
        <taxon>Pseudomonadota</taxon>
        <taxon>Alphaproteobacteria</taxon>
        <taxon>Rickettsiales</taxon>
        <taxon>Anaplasmataceae</taxon>
        <taxon>Candidatus Xenohaliotis</taxon>
    </lineage>
</organism>
<dbReference type="Proteomes" id="UP001314181">
    <property type="component" value="Unassembled WGS sequence"/>
</dbReference>
<comment type="subcellular location">
    <subcellularLocation>
        <location evidence="6">Cytoplasm</location>
    </subcellularLocation>
</comment>
<dbReference type="GO" id="GO:0003678">
    <property type="term" value="F:DNA helicase activity"/>
    <property type="evidence" value="ECO:0007669"/>
    <property type="project" value="UniProtKB-EC"/>
</dbReference>